<evidence type="ECO:0000313" key="1">
    <source>
        <dbReference type="EMBL" id="KAF0034188.1"/>
    </source>
</evidence>
<name>A0A6A4SQ04_SCOMX</name>
<comment type="caution">
    <text evidence="1">The sequence shown here is derived from an EMBL/GenBank/DDBJ whole genome shotgun (WGS) entry which is preliminary data.</text>
</comment>
<organism evidence="1 2">
    <name type="scientific">Scophthalmus maximus</name>
    <name type="common">Turbot</name>
    <name type="synonym">Psetta maxima</name>
    <dbReference type="NCBI Taxonomy" id="52904"/>
    <lineage>
        <taxon>Eukaryota</taxon>
        <taxon>Metazoa</taxon>
        <taxon>Chordata</taxon>
        <taxon>Craniata</taxon>
        <taxon>Vertebrata</taxon>
        <taxon>Euteleostomi</taxon>
        <taxon>Actinopterygii</taxon>
        <taxon>Neopterygii</taxon>
        <taxon>Teleostei</taxon>
        <taxon>Neoteleostei</taxon>
        <taxon>Acanthomorphata</taxon>
        <taxon>Carangaria</taxon>
        <taxon>Pleuronectiformes</taxon>
        <taxon>Pleuronectoidei</taxon>
        <taxon>Scophthalmidae</taxon>
        <taxon>Scophthalmus</taxon>
    </lineage>
</organism>
<protein>
    <submittedName>
        <fullName evidence="1">Uncharacterized protein</fullName>
    </submittedName>
</protein>
<dbReference type="EMBL" id="VEVO01000012">
    <property type="protein sequence ID" value="KAF0034188.1"/>
    <property type="molecule type" value="Genomic_DNA"/>
</dbReference>
<dbReference type="AlphaFoldDB" id="A0A6A4SQ04"/>
<gene>
    <name evidence="1" type="ORF">F2P81_014254</name>
</gene>
<reference evidence="1 2" key="1">
    <citation type="submission" date="2019-06" db="EMBL/GenBank/DDBJ databases">
        <title>Draft genomes of female and male turbot (Scophthalmus maximus).</title>
        <authorList>
            <person name="Xu H."/>
            <person name="Xu X.-W."/>
            <person name="Shao C."/>
            <person name="Chen S."/>
        </authorList>
    </citation>
    <scope>NUCLEOTIDE SEQUENCE [LARGE SCALE GENOMIC DNA]</scope>
    <source>
        <strain evidence="1">Ysfricsl-2016a</strain>
        <tissue evidence="1">Blood</tissue>
    </source>
</reference>
<dbReference type="Proteomes" id="UP000438429">
    <property type="component" value="Unassembled WGS sequence"/>
</dbReference>
<evidence type="ECO:0000313" key="2">
    <source>
        <dbReference type="Proteomes" id="UP000438429"/>
    </source>
</evidence>
<proteinExistence type="predicted"/>
<accession>A0A6A4SQ04</accession>
<sequence>MKSDLLSRRTELWAPSTDTIFLRFEVAYVMESEALDLQLLRPDSEECRCVDVTQHGRLQVSTGYRANRLILLMLLHMAASGLQALIFDGTVACPVVRFVSTGNIHTTLAEIHFVRRFDVWPLGQERRDELY</sequence>